<feature type="compositionally biased region" description="Basic and acidic residues" evidence="8">
    <location>
        <begin position="216"/>
        <end position="226"/>
    </location>
</feature>
<keyword evidence="3 7" id="KW-1003">Cell membrane</keyword>
<evidence type="ECO:0000256" key="7">
    <source>
        <dbReference type="RuleBase" id="RU367016"/>
    </source>
</evidence>
<feature type="transmembrane region" description="Helical" evidence="7">
    <location>
        <begin position="21"/>
        <end position="43"/>
    </location>
</feature>
<name>A0A1H8K6V1_9ACTN</name>
<evidence type="ECO:0000256" key="5">
    <source>
        <dbReference type="ARBA" id="ARBA00022989"/>
    </source>
</evidence>
<dbReference type="Pfam" id="PF09335">
    <property type="entry name" value="VTT_dom"/>
    <property type="match status" value="1"/>
</dbReference>
<gene>
    <name evidence="10" type="ORF">SAMN05216267_101220</name>
</gene>
<evidence type="ECO:0000313" key="11">
    <source>
        <dbReference type="Proteomes" id="UP000181951"/>
    </source>
</evidence>
<keyword evidence="11" id="KW-1185">Reference proteome</keyword>
<protein>
    <submittedName>
        <fullName evidence="10">Membrane-associated protein</fullName>
    </submittedName>
</protein>
<dbReference type="InterPro" id="IPR032818">
    <property type="entry name" value="DedA-like"/>
</dbReference>
<dbReference type="STRING" id="310780.SAMN05216267_101220"/>
<organism evidence="10 11">
    <name type="scientific">Actinacidiphila rubida</name>
    <dbReference type="NCBI Taxonomy" id="310780"/>
    <lineage>
        <taxon>Bacteria</taxon>
        <taxon>Bacillati</taxon>
        <taxon>Actinomycetota</taxon>
        <taxon>Actinomycetes</taxon>
        <taxon>Kitasatosporales</taxon>
        <taxon>Streptomycetaceae</taxon>
        <taxon>Actinacidiphila</taxon>
    </lineage>
</organism>
<feature type="transmembrane region" description="Helical" evidence="7">
    <location>
        <begin position="145"/>
        <end position="164"/>
    </location>
</feature>
<dbReference type="InterPro" id="IPR032816">
    <property type="entry name" value="VTT_dom"/>
</dbReference>
<dbReference type="EMBL" id="FODD01000012">
    <property type="protein sequence ID" value="SEN88471.1"/>
    <property type="molecule type" value="Genomic_DNA"/>
</dbReference>
<evidence type="ECO:0000256" key="6">
    <source>
        <dbReference type="ARBA" id="ARBA00023136"/>
    </source>
</evidence>
<comment type="subcellular location">
    <subcellularLocation>
        <location evidence="1 7">Cell membrane</location>
        <topology evidence="1 7">Multi-pass membrane protein</topology>
    </subcellularLocation>
</comment>
<sequence length="233" mass="23873">MAPGSAVMAGALDPQAMLGRFGAWAVLFVVFAEAGIPVLGVFLPGDTLLLPAGLACSAGVPPSARLPLALVLACGGAGSIAGAQTGFWLGRRGRVSLRHRGTGRRAGSRMARAEALFARYGPRRALVLGRFVPVVRTLVHPAAGLLGMPVSTFTAWQILAGLAWSQSMVLAGYALGESGRHGSAYLVPAVAAVLAVGLLPAALQWMRGRRAGRRPAPADRAPRPEESAPGASS</sequence>
<evidence type="ECO:0000256" key="4">
    <source>
        <dbReference type="ARBA" id="ARBA00022692"/>
    </source>
</evidence>
<feature type="domain" description="VTT" evidence="9">
    <location>
        <begin position="43"/>
        <end position="173"/>
    </location>
</feature>
<evidence type="ECO:0000256" key="3">
    <source>
        <dbReference type="ARBA" id="ARBA00022475"/>
    </source>
</evidence>
<evidence type="ECO:0000313" key="10">
    <source>
        <dbReference type="EMBL" id="SEN88471.1"/>
    </source>
</evidence>
<evidence type="ECO:0000256" key="8">
    <source>
        <dbReference type="SAM" id="MobiDB-lite"/>
    </source>
</evidence>
<keyword evidence="5 7" id="KW-1133">Transmembrane helix</keyword>
<evidence type="ECO:0000256" key="2">
    <source>
        <dbReference type="ARBA" id="ARBA00010792"/>
    </source>
</evidence>
<dbReference type="GO" id="GO:0005886">
    <property type="term" value="C:plasma membrane"/>
    <property type="evidence" value="ECO:0007669"/>
    <property type="project" value="UniProtKB-SubCell"/>
</dbReference>
<reference evidence="10 11" key="1">
    <citation type="submission" date="2016-10" db="EMBL/GenBank/DDBJ databases">
        <authorList>
            <person name="de Groot N.N."/>
        </authorList>
    </citation>
    <scope>NUCLEOTIDE SEQUENCE [LARGE SCALE GENOMIC DNA]</scope>
    <source>
        <strain evidence="10 11">CGMCC 4.2026</strain>
    </source>
</reference>
<keyword evidence="6 7" id="KW-0472">Membrane</keyword>
<feature type="transmembrane region" description="Helical" evidence="7">
    <location>
        <begin position="184"/>
        <end position="205"/>
    </location>
</feature>
<dbReference type="PANTHER" id="PTHR30353">
    <property type="entry name" value="INNER MEMBRANE PROTEIN DEDA-RELATED"/>
    <property type="match status" value="1"/>
</dbReference>
<evidence type="ECO:0000259" key="9">
    <source>
        <dbReference type="Pfam" id="PF09335"/>
    </source>
</evidence>
<accession>A0A1H8K6V1</accession>
<dbReference type="RefSeq" id="WP_069461891.1">
    <property type="nucleotide sequence ID" value="NZ_FODD01000012.1"/>
</dbReference>
<comment type="similarity">
    <text evidence="2 7">Belongs to the DedA family.</text>
</comment>
<dbReference type="Proteomes" id="UP000181951">
    <property type="component" value="Unassembled WGS sequence"/>
</dbReference>
<feature type="region of interest" description="Disordered" evidence="8">
    <location>
        <begin position="210"/>
        <end position="233"/>
    </location>
</feature>
<dbReference type="PANTHER" id="PTHR30353:SF0">
    <property type="entry name" value="TRANSMEMBRANE PROTEIN"/>
    <property type="match status" value="1"/>
</dbReference>
<evidence type="ECO:0000256" key="1">
    <source>
        <dbReference type="ARBA" id="ARBA00004651"/>
    </source>
</evidence>
<dbReference type="AlphaFoldDB" id="A0A1H8K6V1"/>
<proteinExistence type="inferred from homology"/>
<feature type="transmembrane region" description="Helical" evidence="7">
    <location>
        <begin position="68"/>
        <end position="90"/>
    </location>
</feature>
<keyword evidence="4 7" id="KW-0812">Transmembrane</keyword>